<feature type="compositionally biased region" description="Basic and acidic residues" evidence="1">
    <location>
        <begin position="27"/>
        <end position="48"/>
    </location>
</feature>
<gene>
    <name evidence="2" type="primary">WBGene00203433</name>
</gene>
<reference evidence="3" key="1">
    <citation type="journal article" date="2008" name="Nat. Genet.">
        <title>The Pristionchus pacificus genome provides a unique perspective on nematode lifestyle and parasitism.</title>
        <authorList>
            <person name="Dieterich C."/>
            <person name="Clifton S.W."/>
            <person name="Schuster L.N."/>
            <person name="Chinwalla A."/>
            <person name="Delehaunty K."/>
            <person name="Dinkelacker I."/>
            <person name="Fulton L."/>
            <person name="Fulton R."/>
            <person name="Godfrey J."/>
            <person name="Minx P."/>
            <person name="Mitreva M."/>
            <person name="Roeseler W."/>
            <person name="Tian H."/>
            <person name="Witte H."/>
            <person name="Yang S.P."/>
            <person name="Wilson R.K."/>
            <person name="Sommer R.J."/>
        </authorList>
    </citation>
    <scope>NUCLEOTIDE SEQUENCE [LARGE SCALE GENOMIC DNA]</scope>
    <source>
        <strain evidence="3">PS312</strain>
    </source>
</reference>
<protein>
    <submittedName>
        <fullName evidence="2">Uncharacterized protein</fullName>
    </submittedName>
</protein>
<dbReference type="AlphaFoldDB" id="A0A2A6CDP0"/>
<proteinExistence type="predicted"/>
<dbReference type="Proteomes" id="UP000005239">
    <property type="component" value="Unassembled WGS sequence"/>
</dbReference>
<feature type="compositionally biased region" description="Basic and acidic residues" evidence="1">
    <location>
        <begin position="90"/>
        <end position="122"/>
    </location>
</feature>
<evidence type="ECO:0000313" key="3">
    <source>
        <dbReference type="Proteomes" id="UP000005239"/>
    </source>
</evidence>
<reference evidence="2" key="2">
    <citation type="submission" date="2022-06" db="UniProtKB">
        <authorList>
            <consortium name="EnsemblMetazoa"/>
        </authorList>
    </citation>
    <scope>IDENTIFICATION</scope>
    <source>
        <strain evidence="2">PS312</strain>
    </source>
</reference>
<feature type="region of interest" description="Disordered" evidence="1">
    <location>
        <begin position="27"/>
        <end position="135"/>
    </location>
</feature>
<accession>A0A2A6CDP0</accession>
<evidence type="ECO:0000313" key="2">
    <source>
        <dbReference type="EnsemblMetazoa" id="PPA30566.1"/>
    </source>
</evidence>
<accession>A0A8R1UHX2</accession>
<sequence length="194" mass="22350">MLSLLLSRLNCCHEPELDERNLVTISYREEAESDPPQRQEPTRPDREVPVPPLELKVDSLEDPDINTDKEGAEPEEEEVLEVEIGDENLPESKGEFMVREEVGQDHSPAEKGVREAPEEKTLQEGPEEPEDVPVIKNPEMPQEEAQELPSVDDDQFRTSQKGTHIIYQNEEEPKRVILFYRLHMRIDAEETVIM</sequence>
<feature type="compositionally biased region" description="Acidic residues" evidence="1">
    <location>
        <begin position="73"/>
        <end position="89"/>
    </location>
</feature>
<keyword evidence="3" id="KW-1185">Reference proteome</keyword>
<organism evidence="2 3">
    <name type="scientific">Pristionchus pacificus</name>
    <name type="common">Parasitic nematode worm</name>
    <dbReference type="NCBI Taxonomy" id="54126"/>
    <lineage>
        <taxon>Eukaryota</taxon>
        <taxon>Metazoa</taxon>
        <taxon>Ecdysozoa</taxon>
        <taxon>Nematoda</taxon>
        <taxon>Chromadorea</taxon>
        <taxon>Rhabditida</taxon>
        <taxon>Rhabditina</taxon>
        <taxon>Diplogasteromorpha</taxon>
        <taxon>Diplogasteroidea</taxon>
        <taxon>Neodiplogasteridae</taxon>
        <taxon>Pristionchus</taxon>
    </lineage>
</organism>
<name>A0A2A6CDP0_PRIPA</name>
<dbReference type="EnsemblMetazoa" id="PPA30566.1">
    <property type="protein sequence ID" value="PPA30566.1"/>
    <property type="gene ID" value="WBGene00203433"/>
</dbReference>
<evidence type="ECO:0000256" key="1">
    <source>
        <dbReference type="SAM" id="MobiDB-lite"/>
    </source>
</evidence>